<reference evidence="3 4" key="1">
    <citation type="submission" date="2019-08" db="EMBL/GenBank/DDBJ databases">
        <title>Draft genome sequences of two oriental melons (Cucumis melo L. var makuwa).</title>
        <authorList>
            <person name="Kwon S.-Y."/>
        </authorList>
    </citation>
    <scope>NUCLEOTIDE SEQUENCE [LARGE SCALE GENOMIC DNA]</scope>
    <source>
        <strain evidence="4">cv. Chang Bougi</strain>
        <strain evidence="3">cv. SW 3</strain>
        <tissue evidence="1">Leaf</tissue>
    </source>
</reference>
<protein>
    <submittedName>
        <fullName evidence="1 2">Mitochondrial protein</fullName>
    </submittedName>
</protein>
<name>A0A5A7T6K2_CUCMM</name>
<dbReference type="EMBL" id="SSTD01009720">
    <property type="protein sequence ID" value="TYK13886.1"/>
    <property type="molecule type" value="Genomic_DNA"/>
</dbReference>
<dbReference type="EMBL" id="SSTE01019034">
    <property type="protein sequence ID" value="KAA0037187.1"/>
    <property type="molecule type" value="Genomic_DNA"/>
</dbReference>
<gene>
    <name evidence="2" type="ORF">E5676_scaffold832G00750</name>
    <name evidence="1" type="ORF">E6C27_scaffold379G001000</name>
</gene>
<dbReference type="AlphaFoldDB" id="A0A5A7T6K2"/>
<dbReference type="OrthoDB" id="912906at2759"/>
<sequence>MATTYLKQNIPLISSIDLVLLILPHPQRLRIQMFDLALFTPDIHWVPLDDPTLYRQLVGSLIYLTVTRPDIAYAIHIVSQFMVAPRTIHFTIVLLLSGFSDADWAGDPTDRRFTTGYCFYLGDAIIS</sequence>
<dbReference type="PANTHER" id="PTHR11439">
    <property type="entry name" value="GAG-POL-RELATED RETROTRANSPOSON"/>
    <property type="match status" value="1"/>
</dbReference>
<organism evidence="1 3">
    <name type="scientific">Cucumis melo var. makuwa</name>
    <name type="common">Oriental melon</name>
    <dbReference type="NCBI Taxonomy" id="1194695"/>
    <lineage>
        <taxon>Eukaryota</taxon>
        <taxon>Viridiplantae</taxon>
        <taxon>Streptophyta</taxon>
        <taxon>Embryophyta</taxon>
        <taxon>Tracheophyta</taxon>
        <taxon>Spermatophyta</taxon>
        <taxon>Magnoliopsida</taxon>
        <taxon>eudicotyledons</taxon>
        <taxon>Gunneridae</taxon>
        <taxon>Pentapetalae</taxon>
        <taxon>rosids</taxon>
        <taxon>fabids</taxon>
        <taxon>Cucurbitales</taxon>
        <taxon>Cucurbitaceae</taxon>
        <taxon>Benincaseae</taxon>
        <taxon>Cucumis</taxon>
    </lineage>
</organism>
<dbReference type="Proteomes" id="UP000321393">
    <property type="component" value="Unassembled WGS sequence"/>
</dbReference>
<accession>A0A5A7T6K2</accession>
<evidence type="ECO:0000313" key="4">
    <source>
        <dbReference type="Proteomes" id="UP000321947"/>
    </source>
</evidence>
<proteinExistence type="predicted"/>
<comment type="caution">
    <text evidence="1">The sequence shown here is derived from an EMBL/GenBank/DDBJ whole genome shotgun (WGS) entry which is preliminary data.</text>
</comment>
<evidence type="ECO:0000313" key="3">
    <source>
        <dbReference type="Proteomes" id="UP000321393"/>
    </source>
</evidence>
<dbReference type="Proteomes" id="UP000321947">
    <property type="component" value="Unassembled WGS sequence"/>
</dbReference>
<dbReference type="STRING" id="1194695.A0A5A7T6K2"/>
<evidence type="ECO:0000313" key="1">
    <source>
        <dbReference type="EMBL" id="KAA0037187.1"/>
    </source>
</evidence>
<evidence type="ECO:0000313" key="2">
    <source>
        <dbReference type="EMBL" id="TYK13886.1"/>
    </source>
</evidence>
<dbReference type="PANTHER" id="PTHR11439:SF461">
    <property type="entry name" value="OS10G0432200 PROTEIN"/>
    <property type="match status" value="1"/>
</dbReference>